<dbReference type="RefSeq" id="XP_073903885.1">
    <property type="nucleotide sequence ID" value="XM_074047784.1"/>
</dbReference>
<protein>
    <submittedName>
        <fullName evidence="2">SLAM family member 9-like</fullName>
    </submittedName>
</protein>
<name>A0AC58KG44_CASCN</name>
<accession>A0AC58KG44</accession>
<reference evidence="2" key="1">
    <citation type="submission" date="2025-08" db="UniProtKB">
        <authorList>
            <consortium name="RefSeq"/>
        </authorList>
    </citation>
    <scope>IDENTIFICATION</scope>
</reference>
<sequence>MGSCSEDPQFCWISRLLGVITFLSIYSTVLKSSGAYDPGTSTHLRRIRGGSVLFQVTKETAGAELEEISWSFGPDSGYSVMLKVHRGADTPTWVSLQDKYKQRVHVHNMTSLRIDNLILQDSGQYKAQTVLTNGKGFDQIFYLTIYEPVPLPQIQTNSISLTLDWCNVTLECTATGASEHLNVTWKSKGLPRELEQRGTPGPAPNPWTLTVRLPHSHLHASLTCVVSNYVDQKNATLELGNICAQDTHQQSTTSLLGGILMGCVAVILILGTGLFLWKTFEKKKKKMEMRRGAGLQEDHRVDERSIYYAQLMEQESQKAKDKGIGEQNLEEEGHVTTVYSEIRNQDKAIMTI</sequence>
<organism evidence="1 2">
    <name type="scientific">Castor canadensis</name>
    <name type="common">American beaver</name>
    <dbReference type="NCBI Taxonomy" id="51338"/>
    <lineage>
        <taxon>Eukaryota</taxon>
        <taxon>Metazoa</taxon>
        <taxon>Chordata</taxon>
        <taxon>Craniata</taxon>
        <taxon>Vertebrata</taxon>
        <taxon>Euteleostomi</taxon>
        <taxon>Mammalia</taxon>
        <taxon>Eutheria</taxon>
        <taxon>Euarchontoglires</taxon>
        <taxon>Glires</taxon>
        <taxon>Rodentia</taxon>
        <taxon>Castorimorpha</taxon>
        <taxon>Castoridae</taxon>
        <taxon>Castor</taxon>
    </lineage>
</organism>
<proteinExistence type="predicted"/>
<dbReference type="Proteomes" id="UP001732720">
    <property type="component" value="Chromosome 11"/>
</dbReference>
<evidence type="ECO:0000313" key="1">
    <source>
        <dbReference type="Proteomes" id="UP001732720"/>
    </source>
</evidence>
<evidence type="ECO:0000313" key="2">
    <source>
        <dbReference type="RefSeq" id="XP_073903885.1"/>
    </source>
</evidence>
<gene>
    <name evidence="2" type="primary">LOC141413895</name>
</gene>
<keyword evidence="1" id="KW-1185">Reference proteome</keyword>